<organism evidence="1 2">
    <name type="scientific">Echinococcus multilocularis</name>
    <name type="common">Fox tapeworm</name>
    <dbReference type="NCBI Taxonomy" id="6211"/>
    <lineage>
        <taxon>Eukaryota</taxon>
        <taxon>Metazoa</taxon>
        <taxon>Spiralia</taxon>
        <taxon>Lophotrochozoa</taxon>
        <taxon>Platyhelminthes</taxon>
        <taxon>Cestoda</taxon>
        <taxon>Eucestoda</taxon>
        <taxon>Cyclophyllidea</taxon>
        <taxon>Taeniidae</taxon>
        <taxon>Echinococcus</taxon>
    </lineage>
</organism>
<gene>
    <name evidence="1" type="ORF">EmuJ_000934500</name>
</gene>
<dbReference type="Proteomes" id="UP000017246">
    <property type="component" value="Unassembled WGS sequence"/>
</dbReference>
<keyword evidence="2" id="KW-1185">Reference proteome</keyword>
<evidence type="ECO:0000313" key="2">
    <source>
        <dbReference type="Proteomes" id="UP000017246"/>
    </source>
</evidence>
<name>A0A068YED2_ECHMU</name>
<proteinExistence type="predicted"/>
<dbReference type="EMBL" id="LN902848">
    <property type="protein sequence ID" value="CDS41674.1"/>
    <property type="molecule type" value="Genomic_DNA"/>
</dbReference>
<dbReference type="AlphaFoldDB" id="A0A068YED2"/>
<sequence length="105" mass="11865">MVTGRARHVFEAFWLFAYIIRGGVYDRTSLLSLTGVAEGEKAQKRLANQCGMPIPSLFLLHTKKGKSKDEEINVEPVTCPYRHVGTPLTVLMKELPHSSWNLPFH</sequence>
<evidence type="ECO:0000313" key="1">
    <source>
        <dbReference type="EMBL" id="CDS41674.1"/>
    </source>
</evidence>
<reference evidence="1" key="1">
    <citation type="journal article" date="2013" name="Nature">
        <title>The genomes of four tapeworm species reveal adaptations to parasitism.</title>
        <authorList>
            <person name="Tsai I.J."/>
            <person name="Zarowiecki M."/>
            <person name="Holroyd N."/>
            <person name="Garciarrubio A."/>
            <person name="Sanchez-Flores A."/>
            <person name="Brooks K.L."/>
            <person name="Tracey A."/>
            <person name="Bobes R.J."/>
            <person name="Fragoso G."/>
            <person name="Sciutto E."/>
            <person name="Aslett M."/>
            <person name="Beasley H."/>
            <person name="Bennett H.M."/>
            <person name="Cai J."/>
            <person name="Camicia F."/>
            <person name="Clark R."/>
            <person name="Cucher M."/>
            <person name="De Silva N."/>
            <person name="Day T.A."/>
            <person name="Deplazes P."/>
            <person name="Estrada K."/>
            <person name="Fernandez C."/>
            <person name="Holland P.W."/>
            <person name="Hou J."/>
            <person name="Hu S."/>
            <person name="Huckvale T."/>
            <person name="Hung S.S."/>
            <person name="Kamenetzky L."/>
            <person name="Keane J.A."/>
            <person name="Kiss F."/>
            <person name="Koziol U."/>
            <person name="Lambert O."/>
            <person name="Liu K."/>
            <person name="Luo X."/>
            <person name="Luo Y."/>
            <person name="Macchiaroli N."/>
            <person name="Nichol S."/>
            <person name="Paps J."/>
            <person name="Parkinson J."/>
            <person name="Pouchkina-Stantcheva N."/>
            <person name="Riddiford N."/>
            <person name="Rosenzvit M."/>
            <person name="Salinas G."/>
            <person name="Wasmuth J.D."/>
            <person name="Zamanian M."/>
            <person name="Zheng Y."/>
            <person name="Cai X."/>
            <person name="Soberon X."/>
            <person name="Olson P.D."/>
            <person name="Laclette J.P."/>
            <person name="Brehm K."/>
            <person name="Berriman M."/>
            <person name="Garciarrubio A."/>
            <person name="Bobes R.J."/>
            <person name="Fragoso G."/>
            <person name="Sanchez-Flores A."/>
            <person name="Estrada K."/>
            <person name="Cevallos M.A."/>
            <person name="Morett E."/>
            <person name="Gonzalez V."/>
            <person name="Portillo T."/>
            <person name="Ochoa-Leyva A."/>
            <person name="Jose M.V."/>
            <person name="Sciutto E."/>
            <person name="Landa A."/>
            <person name="Jimenez L."/>
            <person name="Valdes V."/>
            <person name="Carrero J.C."/>
            <person name="Larralde C."/>
            <person name="Morales-Montor J."/>
            <person name="Limon-Lason J."/>
            <person name="Soberon X."/>
            <person name="Laclette J.P."/>
        </authorList>
    </citation>
    <scope>NUCLEOTIDE SEQUENCE [LARGE SCALE GENOMIC DNA]</scope>
</reference>
<accession>A0A068YED2</accession>
<reference evidence="1" key="2">
    <citation type="submission" date="2015-11" db="EMBL/GenBank/DDBJ databases">
        <authorList>
            <person name="Zhang Y."/>
            <person name="Guo Z."/>
        </authorList>
    </citation>
    <scope>NUCLEOTIDE SEQUENCE</scope>
</reference>
<protein>
    <submittedName>
        <fullName evidence="1">Uncharacterized protein</fullName>
    </submittedName>
</protein>